<reference evidence="1 2" key="1">
    <citation type="submission" date="2024-05" db="EMBL/GenBank/DDBJ databases">
        <title>Genome sequencing and assembly of Indian major carp, Cirrhinus mrigala (Hamilton, 1822).</title>
        <authorList>
            <person name="Mohindra V."/>
            <person name="Chowdhury L.M."/>
            <person name="Lal K."/>
            <person name="Jena J.K."/>
        </authorList>
    </citation>
    <scope>NUCLEOTIDE SEQUENCE [LARGE SCALE GENOMIC DNA]</scope>
    <source>
        <strain evidence="1">CM1030</strain>
        <tissue evidence="1">Blood</tissue>
    </source>
</reference>
<dbReference type="SUPFAM" id="SSF48726">
    <property type="entry name" value="Immunoglobulin"/>
    <property type="match status" value="1"/>
</dbReference>
<dbReference type="Gene3D" id="2.60.40.10">
    <property type="entry name" value="Immunoglobulins"/>
    <property type="match status" value="1"/>
</dbReference>
<comment type="caution">
    <text evidence="1">The sequence shown here is derived from an EMBL/GenBank/DDBJ whole genome shotgun (WGS) entry which is preliminary data.</text>
</comment>
<accession>A0ABD0NHD7</accession>
<proteinExistence type="predicted"/>
<gene>
    <name evidence="1" type="ORF">M9458_044802</name>
</gene>
<dbReference type="PANTHER" id="PTHR21063">
    <property type="entry name" value="LFA-3"/>
    <property type="match status" value="1"/>
</dbReference>
<protein>
    <recommendedName>
        <fullName evidence="3">Immunoglobulin V-set domain-containing protein</fullName>
    </recommendedName>
</protein>
<evidence type="ECO:0000313" key="1">
    <source>
        <dbReference type="EMBL" id="KAL0161077.1"/>
    </source>
</evidence>
<keyword evidence="2" id="KW-1185">Reference proteome</keyword>
<sequence>MWTFGHILIAKINGKDNKREFYDERFRNRLKLDQTGSLTLTNTRTTDSGFYIVTSSRTEMPLNTFNLTVY</sequence>
<organism evidence="1 2">
    <name type="scientific">Cirrhinus mrigala</name>
    <name type="common">Mrigala</name>
    <dbReference type="NCBI Taxonomy" id="683832"/>
    <lineage>
        <taxon>Eukaryota</taxon>
        <taxon>Metazoa</taxon>
        <taxon>Chordata</taxon>
        <taxon>Craniata</taxon>
        <taxon>Vertebrata</taxon>
        <taxon>Euteleostomi</taxon>
        <taxon>Actinopterygii</taxon>
        <taxon>Neopterygii</taxon>
        <taxon>Teleostei</taxon>
        <taxon>Ostariophysi</taxon>
        <taxon>Cypriniformes</taxon>
        <taxon>Cyprinidae</taxon>
        <taxon>Labeoninae</taxon>
        <taxon>Labeonini</taxon>
        <taxon>Cirrhinus</taxon>
    </lineage>
</organism>
<dbReference type="InterPro" id="IPR036179">
    <property type="entry name" value="Ig-like_dom_sf"/>
</dbReference>
<dbReference type="EMBL" id="JAMKFB020000022">
    <property type="protein sequence ID" value="KAL0161077.1"/>
    <property type="molecule type" value="Genomic_DNA"/>
</dbReference>
<evidence type="ECO:0000313" key="2">
    <source>
        <dbReference type="Proteomes" id="UP001529510"/>
    </source>
</evidence>
<feature type="non-terminal residue" evidence="1">
    <location>
        <position position="70"/>
    </location>
</feature>
<dbReference type="InterPro" id="IPR013783">
    <property type="entry name" value="Ig-like_fold"/>
</dbReference>
<name>A0ABD0NHD7_CIRMR</name>
<dbReference type="AlphaFoldDB" id="A0ABD0NHD7"/>
<evidence type="ECO:0008006" key="3">
    <source>
        <dbReference type="Google" id="ProtNLM"/>
    </source>
</evidence>
<dbReference type="PANTHER" id="PTHR21063:SF4">
    <property type="entry name" value="CD48 ANTIGEN-RELATED"/>
    <property type="match status" value="1"/>
</dbReference>
<dbReference type="Proteomes" id="UP001529510">
    <property type="component" value="Unassembled WGS sequence"/>
</dbReference>